<comment type="cofactor">
    <cofactor evidence="1">
        <name>[4Fe-4S] cluster</name>
        <dbReference type="ChEBI" id="CHEBI:49883"/>
    </cofactor>
</comment>
<evidence type="ECO:0000256" key="4">
    <source>
        <dbReference type="ARBA" id="ARBA00023004"/>
    </source>
</evidence>
<evidence type="ECO:0000259" key="7">
    <source>
        <dbReference type="PROSITE" id="PS51918"/>
    </source>
</evidence>
<dbReference type="GO" id="GO:0031419">
    <property type="term" value="F:cobalamin binding"/>
    <property type="evidence" value="ECO:0007669"/>
    <property type="project" value="InterPro"/>
</dbReference>
<dbReference type="SMART" id="SM00729">
    <property type="entry name" value="Elp3"/>
    <property type="match status" value="1"/>
</dbReference>
<name>A0A1F7RHV0_9BACT</name>
<dbReference type="InterPro" id="IPR006158">
    <property type="entry name" value="Cobalamin-bd"/>
</dbReference>
<dbReference type="SUPFAM" id="SSF102114">
    <property type="entry name" value="Radical SAM enzymes"/>
    <property type="match status" value="1"/>
</dbReference>
<dbReference type="InterPro" id="IPR007197">
    <property type="entry name" value="rSAM"/>
</dbReference>
<dbReference type="Gene3D" id="3.80.30.20">
    <property type="entry name" value="tm_1862 like domain"/>
    <property type="match status" value="1"/>
</dbReference>
<gene>
    <name evidence="8" type="ORF">A2161_07865</name>
</gene>
<dbReference type="InterPro" id="IPR051198">
    <property type="entry name" value="BchE-like"/>
</dbReference>
<dbReference type="InterPro" id="IPR023404">
    <property type="entry name" value="rSAM_horseshoe"/>
</dbReference>
<dbReference type="GO" id="GO:0003824">
    <property type="term" value="F:catalytic activity"/>
    <property type="evidence" value="ECO:0007669"/>
    <property type="project" value="InterPro"/>
</dbReference>
<feature type="domain" description="Radical SAM core" evidence="7">
    <location>
        <begin position="198"/>
        <end position="403"/>
    </location>
</feature>
<evidence type="ECO:0000313" key="9">
    <source>
        <dbReference type="Proteomes" id="UP000179266"/>
    </source>
</evidence>
<comment type="caution">
    <text evidence="8">The sequence shown here is derived from an EMBL/GenBank/DDBJ whole genome shotgun (WGS) entry which is preliminary data.</text>
</comment>
<dbReference type="SFLD" id="SFLDG01123">
    <property type="entry name" value="methyltransferase_(Class_B)"/>
    <property type="match status" value="1"/>
</dbReference>
<dbReference type="InterPro" id="IPR006638">
    <property type="entry name" value="Elp3/MiaA/NifB-like_rSAM"/>
</dbReference>
<keyword evidence="5" id="KW-0411">Iron-sulfur</keyword>
<sequence>MKINKIKKILLIESNNMPKWIGNTVPIEIHLPPIALMYLASYARINHPDLEFKIIESSLDTPGEEQLVKVIREFQPDIIGIRSILFFFEELQKILRIIKSCADALIIVGGPIVQPLKRQLLQKCPEIDIAVRGEGESAFSAILTGESIRGIPGVLYRDKENIIDTGEGTEIRNIDSIPFPAYDLIDVKEYGKHLSYCYNYRLQGLLLTSRGCVHDCTFCFNHWKQLRLRSAENVFIEIVELNNRYNIQDFYIIDDIFNINRERSVSLFNKIIKSGLKIKIYFANGIRIDAVDERFIDTAIEAGAIWFTYAIETANIELQKMIRKKIHLKKAAKLIAHTQNCGVAVNISTMYGFPFETPDKAQETIDWLETLPKTPILPYYFCLRIFPGCEIQKQAEAAGWPAD</sequence>
<evidence type="ECO:0000259" key="6">
    <source>
        <dbReference type="PROSITE" id="PS51332"/>
    </source>
</evidence>
<evidence type="ECO:0000313" key="8">
    <source>
        <dbReference type="EMBL" id="OGL41113.1"/>
    </source>
</evidence>
<dbReference type="CDD" id="cd02068">
    <property type="entry name" value="radical_SAM_B12_BD"/>
    <property type="match status" value="1"/>
</dbReference>
<protein>
    <submittedName>
        <fullName evidence="8">Uncharacterized protein</fullName>
    </submittedName>
</protein>
<organism evidence="8 9">
    <name type="scientific">Candidatus Schekmanbacteria bacterium RBG_13_48_7</name>
    <dbReference type="NCBI Taxonomy" id="1817878"/>
    <lineage>
        <taxon>Bacteria</taxon>
        <taxon>Candidatus Schekmaniibacteriota</taxon>
    </lineage>
</organism>
<dbReference type="SFLD" id="SFLDG01082">
    <property type="entry name" value="B12-binding_domain_containing"/>
    <property type="match status" value="1"/>
</dbReference>
<dbReference type="PANTHER" id="PTHR43409">
    <property type="entry name" value="ANAEROBIC MAGNESIUM-PROTOPORPHYRIN IX MONOMETHYL ESTER CYCLASE-RELATED"/>
    <property type="match status" value="1"/>
</dbReference>
<evidence type="ECO:0000256" key="5">
    <source>
        <dbReference type="ARBA" id="ARBA00023014"/>
    </source>
</evidence>
<dbReference type="SFLD" id="SFLDS00029">
    <property type="entry name" value="Radical_SAM"/>
    <property type="match status" value="1"/>
</dbReference>
<dbReference type="InterPro" id="IPR034466">
    <property type="entry name" value="Methyltransferase_Class_B"/>
</dbReference>
<keyword evidence="3" id="KW-0479">Metal-binding</keyword>
<evidence type="ECO:0000256" key="1">
    <source>
        <dbReference type="ARBA" id="ARBA00001966"/>
    </source>
</evidence>
<reference evidence="8 9" key="1">
    <citation type="journal article" date="2016" name="Nat. Commun.">
        <title>Thousands of microbial genomes shed light on interconnected biogeochemical processes in an aquifer system.</title>
        <authorList>
            <person name="Anantharaman K."/>
            <person name="Brown C.T."/>
            <person name="Hug L.A."/>
            <person name="Sharon I."/>
            <person name="Castelle C.J."/>
            <person name="Probst A.J."/>
            <person name="Thomas B.C."/>
            <person name="Singh A."/>
            <person name="Wilkins M.J."/>
            <person name="Karaoz U."/>
            <person name="Brodie E.L."/>
            <person name="Williams K.H."/>
            <person name="Hubbard S.S."/>
            <person name="Banfield J.F."/>
        </authorList>
    </citation>
    <scope>NUCLEOTIDE SEQUENCE [LARGE SCALE GENOMIC DNA]</scope>
</reference>
<dbReference type="GO" id="GO:0051539">
    <property type="term" value="F:4 iron, 4 sulfur cluster binding"/>
    <property type="evidence" value="ECO:0007669"/>
    <property type="project" value="UniProtKB-KW"/>
</dbReference>
<dbReference type="AlphaFoldDB" id="A0A1F7RHV0"/>
<proteinExistence type="predicted"/>
<dbReference type="PANTHER" id="PTHR43409:SF16">
    <property type="entry name" value="SLR0320 PROTEIN"/>
    <property type="match status" value="1"/>
</dbReference>
<evidence type="ECO:0000256" key="2">
    <source>
        <dbReference type="ARBA" id="ARBA00022691"/>
    </source>
</evidence>
<dbReference type="GO" id="GO:0046872">
    <property type="term" value="F:metal ion binding"/>
    <property type="evidence" value="ECO:0007669"/>
    <property type="project" value="UniProtKB-KW"/>
</dbReference>
<dbReference type="Pfam" id="PF02310">
    <property type="entry name" value="B12-binding"/>
    <property type="match status" value="1"/>
</dbReference>
<evidence type="ECO:0000256" key="3">
    <source>
        <dbReference type="ARBA" id="ARBA00022723"/>
    </source>
</evidence>
<feature type="non-terminal residue" evidence="8">
    <location>
        <position position="403"/>
    </location>
</feature>
<dbReference type="PROSITE" id="PS51918">
    <property type="entry name" value="RADICAL_SAM"/>
    <property type="match status" value="1"/>
</dbReference>
<feature type="domain" description="B12-binding" evidence="6">
    <location>
        <begin position="17"/>
        <end position="153"/>
    </location>
</feature>
<dbReference type="PROSITE" id="PS51332">
    <property type="entry name" value="B12_BINDING"/>
    <property type="match status" value="1"/>
</dbReference>
<dbReference type="Proteomes" id="UP000179266">
    <property type="component" value="Unassembled WGS sequence"/>
</dbReference>
<dbReference type="InterPro" id="IPR058240">
    <property type="entry name" value="rSAM_sf"/>
</dbReference>
<keyword evidence="2" id="KW-0949">S-adenosyl-L-methionine</keyword>
<dbReference type="Pfam" id="PF04055">
    <property type="entry name" value="Radical_SAM"/>
    <property type="match status" value="1"/>
</dbReference>
<dbReference type="GO" id="GO:0005829">
    <property type="term" value="C:cytosol"/>
    <property type="evidence" value="ECO:0007669"/>
    <property type="project" value="TreeGrafter"/>
</dbReference>
<dbReference type="Gene3D" id="3.40.50.280">
    <property type="entry name" value="Cobalamin-binding domain"/>
    <property type="match status" value="1"/>
</dbReference>
<dbReference type="EMBL" id="MGDD01000354">
    <property type="protein sequence ID" value="OGL41113.1"/>
    <property type="molecule type" value="Genomic_DNA"/>
</dbReference>
<keyword evidence="4" id="KW-0408">Iron</keyword>
<accession>A0A1F7RHV0</accession>